<proteinExistence type="inferred from homology"/>
<keyword evidence="4 10" id="KW-0547">Nucleotide-binding</keyword>
<keyword evidence="16" id="KW-1185">Reference proteome</keyword>
<evidence type="ECO:0000313" key="15">
    <source>
        <dbReference type="EMBL" id="MBP1999219.1"/>
    </source>
</evidence>
<sequence>MINRTLQQTAQLAGGQLNNEADANRVIKGVGTDSRNIEADLLFIPLVGDQFDGHDYVAQVIEKGAGGFFWQEDHGTPPPGPAIVVKDTLLALQQLAQGYLEETGARVIGITGSNGKTTTKDILYAVLSTTYSVHKTQGNFNNHIGLPLTLLSMPESTEIVVLEMGMSGRHEIELLSKLARPETVIITNIGESHLLQLGSREEIARAKLEILAGLRPGGLLVYNGDEPLIRQVMNEPTTIQPEGMNTLTYGFGPDHDDYPTGMLFQSAGTVFTSYSGSDEEAYRIPLLGEHNVINALGALLIARHYDVPEDKIREGFAHLELTSMRIEMIEGISGITILNDAYNASPTSVKAALGVLESMKGYRRKIAVLGDMLELGDREEEYHESIGAFITREKADHVFTYGPLAEYIARGAASHLPPEHIHAYIDKSALIQDLGHFLTSKDIVLFKASRGMKLEEVAFAIRDIHLSH</sequence>
<dbReference type="Pfam" id="PF01225">
    <property type="entry name" value="Mur_ligase"/>
    <property type="match status" value="1"/>
</dbReference>
<evidence type="ECO:0000256" key="1">
    <source>
        <dbReference type="ARBA" id="ARBA00022490"/>
    </source>
</evidence>
<dbReference type="InterPro" id="IPR035911">
    <property type="entry name" value="MurE/MurF_N"/>
</dbReference>
<dbReference type="Gene3D" id="3.90.190.20">
    <property type="entry name" value="Mur ligase, C-terminal domain"/>
    <property type="match status" value="1"/>
</dbReference>
<dbReference type="SUPFAM" id="SSF53623">
    <property type="entry name" value="MurD-like peptide ligases, catalytic domain"/>
    <property type="match status" value="1"/>
</dbReference>
<evidence type="ECO:0000313" key="16">
    <source>
        <dbReference type="Proteomes" id="UP001519288"/>
    </source>
</evidence>
<evidence type="ECO:0000256" key="2">
    <source>
        <dbReference type="ARBA" id="ARBA00022598"/>
    </source>
</evidence>
<dbReference type="InterPro" id="IPR004101">
    <property type="entry name" value="Mur_ligase_C"/>
</dbReference>
<evidence type="ECO:0000259" key="13">
    <source>
        <dbReference type="Pfam" id="PF02875"/>
    </source>
</evidence>
<keyword evidence="1 10" id="KW-0963">Cytoplasm</keyword>
<dbReference type="InterPro" id="IPR051046">
    <property type="entry name" value="MurCDEF_CellWall_CoF430Synth"/>
</dbReference>
<organism evidence="15 16">
    <name type="scientific">Paenibacillus shirakamiensis</name>
    <dbReference type="NCBI Taxonomy" id="1265935"/>
    <lineage>
        <taxon>Bacteria</taxon>
        <taxon>Bacillati</taxon>
        <taxon>Bacillota</taxon>
        <taxon>Bacilli</taxon>
        <taxon>Bacillales</taxon>
        <taxon>Paenibacillaceae</taxon>
        <taxon>Paenibacillus</taxon>
    </lineage>
</organism>
<comment type="pathway">
    <text evidence="10 11">Cell wall biogenesis; peptidoglycan biosynthesis.</text>
</comment>
<evidence type="ECO:0000256" key="3">
    <source>
        <dbReference type="ARBA" id="ARBA00022618"/>
    </source>
</evidence>
<dbReference type="Proteomes" id="UP001519288">
    <property type="component" value="Unassembled WGS sequence"/>
</dbReference>
<reference evidence="15 16" key="1">
    <citation type="submission" date="2021-03" db="EMBL/GenBank/DDBJ databases">
        <title>Genomic Encyclopedia of Type Strains, Phase IV (KMG-IV): sequencing the most valuable type-strain genomes for metagenomic binning, comparative biology and taxonomic classification.</title>
        <authorList>
            <person name="Goeker M."/>
        </authorList>
    </citation>
    <scope>NUCLEOTIDE SEQUENCE [LARGE SCALE GENOMIC DNA]</scope>
    <source>
        <strain evidence="15 16">DSM 26806</strain>
    </source>
</reference>
<dbReference type="Pfam" id="PF02875">
    <property type="entry name" value="Mur_ligase_C"/>
    <property type="match status" value="1"/>
</dbReference>
<evidence type="ECO:0000256" key="9">
    <source>
        <dbReference type="ARBA" id="ARBA00023316"/>
    </source>
</evidence>
<evidence type="ECO:0000256" key="7">
    <source>
        <dbReference type="ARBA" id="ARBA00022984"/>
    </source>
</evidence>
<name>A0ABS4JBX3_9BACL</name>
<dbReference type="GO" id="GO:0047480">
    <property type="term" value="F:UDP-N-acetylmuramoyl-tripeptide-D-alanyl-D-alanine ligase activity"/>
    <property type="evidence" value="ECO:0007669"/>
    <property type="project" value="UniProtKB-EC"/>
</dbReference>
<dbReference type="InterPro" id="IPR036565">
    <property type="entry name" value="Mur-like_cat_sf"/>
</dbReference>
<gene>
    <name evidence="10" type="primary">murF</name>
    <name evidence="15" type="ORF">J2Z69_000238</name>
</gene>
<evidence type="ECO:0000259" key="12">
    <source>
        <dbReference type="Pfam" id="PF01225"/>
    </source>
</evidence>
<dbReference type="InterPro" id="IPR005863">
    <property type="entry name" value="UDP-N-AcMur_synth"/>
</dbReference>
<dbReference type="PANTHER" id="PTHR43024">
    <property type="entry name" value="UDP-N-ACETYLMURAMOYL-TRIPEPTIDE--D-ALANYL-D-ALANINE LIGASE"/>
    <property type="match status" value="1"/>
</dbReference>
<comment type="subcellular location">
    <subcellularLocation>
        <location evidence="10 11">Cytoplasm</location>
    </subcellularLocation>
</comment>
<evidence type="ECO:0000256" key="8">
    <source>
        <dbReference type="ARBA" id="ARBA00023306"/>
    </source>
</evidence>
<comment type="similarity">
    <text evidence="10">Belongs to the MurCDEF family. MurF subfamily.</text>
</comment>
<keyword evidence="2 10" id="KW-0436">Ligase</keyword>
<dbReference type="InterPro" id="IPR013221">
    <property type="entry name" value="Mur_ligase_cen"/>
</dbReference>
<feature type="binding site" evidence="10">
    <location>
        <begin position="112"/>
        <end position="118"/>
    </location>
    <ligand>
        <name>ATP</name>
        <dbReference type="ChEBI" id="CHEBI:30616"/>
    </ligand>
</feature>
<dbReference type="EC" id="6.3.2.10" evidence="10 11"/>
<keyword evidence="5 10" id="KW-0067">ATP-binding</keyword>
<dbReference type="InterPro" id="IPR000713">
    <property type="entry name" value="Mur_ligase_N"/>
</dbReference>
<dbReference type="SUPFAM" id="SSF53244">
    <property type="entry name" value="MurD-like peptide ligases, peptide-binding domain"/>
    <property type="match status" value="1"/>
</dbReference>
<dbReference type="EMBL" id="JAGGLD010000001">
    <property type="protein sequence ID" value="MBP1999219.1"/>
    <property type="molecule type" value="Genomic_DNA"/>
</dbReference>
<dbReference type="HAMAP" id="MF_02019">
    <property type="entry name" value="MurF"/>
    <property type="match status" value="1"/>
</dbReference>
<dbReference type="SUPFAM" id="SSF63418">
    <property type="entry name" value="MurE/MurF N-terminal domain"/>
    <property type="match status" value="1"/>
</dbReference>
<evidence type="ECO:0000256" key="11">
    <source>
        <dbReference type="RuleBase" id="RU004136"/>
    </source>
</evidence>
<protein>
    <recommendedName>
        <fullName evidence="10 11">UDP-N-acetylmuramoyl-tripeptide--D-alanyl-D-alanine ligase</fullName>
        <ecNumber evidence="10 11">6.3.2.10</ecNumber>
    </recommendedName>
    <alternativeName>
        <fullName evidence="10">D-alanyl-D-alanine-adding enzyme</fullName>
    </alternativeName>
</protein>
<comment type="catalytic activity">
    <reaction evidence="10 11">
        <text>D-alanyl-D-alanine + UDP-N-acetyl-alpha-D-muramoyl-L-alanyl-gamma-D-glutamyl-meso-2,6-diaminopimelate + ATP = UDP-N-acetyl-alpha-D-muramoyl-L-alanyl-gamma-D-glutamyl-meso-2,6-diaminopimeloyl-D-alanyl-D-alanine + ADP + phosphate + H(+)</text>
        <dbReference type="Rhea" id="RHEA:28374"/>
        <dbReference type="ChEBI" id="CHEBI:15378"/>
        <dbReference type="ChEBI" id="CHEBI:30616"/>
        <dbReference type="ChEBI" id="CHEBI:43474"/>
        <dbReference type="ChEBI" id="CHEBI:57822"/>
        <dbReference type="ChEBI" id="CHEBI:61386"/>
        <dbReference type="ChEBI" id="CHEBI:83905"/>
        <dbReference type="ChEBI" id="CHEBI:456216"/>
        <dbReference type="EC" id="6.3.2.10"/>
    </reaction>
</comment>
<dbReference type="InterPro" id="IPR036615">
    <property type="entry name" value="Mur_ligase_C_dom_sf"/>
</dbReference>
<feature type="domain" description="Mur ligase N-terminal catalytic" evidence="12">
    <location>
        <begin position="27"/>
        <end position="97"/>
    </location>
</feature>
<evidence type="ECO:0000256" key="6">
    <source>
        <dbReference type="ARBA" id="ARBA00022960"/>
    </source>
</evidence>
<dbReference type="NCBIfam" id="TIGR01143">
    <property type="entry name" value="murF"/>
    <property type="match status" value="1"/>
</dbReference>
<evidence type="ECO:0000256" key="4">
    <source>
        <dbReference type="ARBA" id="ARBA00022741"/>
    </source>
</evidence>
<keyword evidence="3 10" id="KW-0132">Cell division</keyword>
<dbReference type="Pfam" id="PF08245">
    <property type="entry name" value="Mur_ligase_M"/>
    <property type="match status" value="1"/>
</dbReference>
<keyword evidence="7 10" id="KW-0573">Peptidoglycan synthesis</keyword>
<keyword evidence="9 10" id="KW-0961">Cell wall biogenesis/degradation</keyword>
<comment type="function">
    <text evidence="10 11">Involved in cell wall formation. Catalyzes the final step in the synthesis of UDP-N-acetylmuramoyl-pentapeptide, the precursor of murein.</text>
</comment>
<feature type="domain" description="Mur ligase central" evidence="14">
    <location>
        <begin position="110"/>
        <end position="301"/>
    </location>
</feature>
<dbReference type="Gene3D" id="3.40.1390.10">
    <property type="entry name" value="MurE/MurF, N-terminal domain"/>
    <property type="match status" value="1"/>
</dbReference>
<accession>A0ABS4JBX3</accession>
<evidence type="ECO:0000259" key="14">
    <source>
        <dbReference type="Pfam" id="PF08245"/>
    </source>
</evidence>
<evidence type="ECO:0000256" key="10">
    <source>
        <dbReference type="HAMAP-Rule" id="MF_02019"/>
    </source>
</evidence>
<evidence type="ECO:0000256" key="5">
    <source>
        <dbReference type="ARBA" id="ARBA00022840"/>
    </source>
</evidence>
<dbReference type="Gene3D" id="3.40.1190.10">
    <property type="entry name" value="Mur-like, catalytic domain"/>
    <property type="match status" value="1"/>
</dbReference>
<dbReference type="PANTHER" id="PTHR43024:SF1">
    <property type="entry name" value="UDP-N-ACETYLMURAMOYL-TRIPEPTIDE--D-ALANYL-D-ALANINE LIGASE"/>
    <property type="match status" value="1"/>
</dbReference>
<keyword evidence="6 10" id="KW-0133">Cell shape</keyword>
<keyword evidence="8 10" id="KW-0131">Cell cycle</keyword>
<comment type="caution">
    <text evidence="15">The sequence shown here is derived from an EMBL/GenBank/DDBJ whole genome shotgun (WGS) entry which is preliminary data.</text>
</comment>
<feature type="domain" description="Mur ligase C-terminal" evidence="13">
    <location>
        <begin position="324"/>
        <end position="450"/>
    </location>
</feature>